<dbReference type="Pfam" id="PF01739">
    <property type="entry name" value="CheR"/>
    <property type="match status" value="1"/>
</dbReference>
<comment type="catalytic activity">
    <reaction evidence="2">
        <text>L-glutamyl-[protein] + S-adenosyl-L-methionine = [protein]-L-glutamate 5-O-methyl ester + S-adenosyl-L-homocysteine</text>
        <dbReference type="Rhea" id="RHEA:24452"/>
        <dbReference type="Rhea" id="RHEA-COMP:10208"/>
        <dbReference type="Rhea" id="RHEA-COMP:10311"/>
        <dbReference type="ChEBI" id="CHEBI:29973"/>
        <dbReference type="ChEBI" id="CHEBI:57856"/>
        <dbReference type="ChEBI" id="CHEBI:59789"/>
        <dbReference type="ChEBI" id="CHEBI:82795"/>
        <dbReference type="EC" id="2.1.1.80"/>
    </reaction>
</comment>
<dbReference type="InterPro" id="IPR036890">
    <property type="entry name" value="HATPase_C_sf"/>
</dbReference>
<dbReference type="GO" id="GO:0008984">
    <property type="term" value="F:protein-glutamate methylesterase activity"/>
    <property type="evidence" value="ECO:0007669"/>
    <property type="project" value="InterPro"/>
</dbReference>
<dbReference type="PANTHER" id="PTHR24422:SF10">
    <property type="entry name" value="CHEMOTAXIS PROTEIN METHYLTRANSFERASE 2"/>
    <property type="match status" value="1"/>
</dbReference>
<name>A0A2D0NC95_FLAN2</name>
<reference evidence="14 15" key="1">
    <citation type="submission" date="2017-10" db="EMBL/GenBank/DDBJ databases">
        <title>The draft genome sequence of Lewinella nigricans NBRC 102662.</title>
        <authorList>
            <person name="Wang K."/>
        </authorList>
    </citation>
    <scope>NUCLEOTIDE SEQUENCE [LARGE SCALE GENOMIC DNA]</scope>
    <source>
        <strain evidence="14 15">NBRC 102662</strain>
    </source>
</reference>
<evidence type="ECO:0000259" key="10">
    <source>
        <dbReference type="PROSITE" id="PS50109"/>
    </source>
</evidence>
<evidence type="ECO:0000256" key="2">
    <source>
        <dbReference type="ARBA" id="ARBA00001541"/>
    </source>
</evidence>
<dbReference type="PRINTS" id="PR00996">
    <property type="entry name" value="CHERMTFRASE"/>
</dbReference>
<dbReference type="OrthoDB" id="9816309at2"/>
<dbReference type="Gene3D" id="3.30.565.10">
    <property type="entry name" value="Histidine kinase-like ATPase, C-terminal domain"/>
    <property type="match status" value="1"/>
</dbReference>
<dbReference type="PROSITE" id="PS50113">
    <property type="entry name" value="PAC"/>
    <property type="match status" value="1"/>
</dbReference>
<dbReference type="Pfam" id="PF02518">
    <property type="entry name" value="HATPase_c"/>
    <property type="match status" value="1"/>
</dbReference>
<feature type="active site" evidence="8">
    <location>
        <position position="53"/>
    </location>
</feature>
<accession>A0A2D0NC95</accession>
<dbReference type="GO" id="GO:0008983">
    <property type="term" value="F:protein-glutamate O-methyltransferase activity"/>
    <property type="evidence" value="ECO:0007669"/>
    <property type="project" value="UniProtKB-EC"/>
</dbReference>
<feature type="domain" description="PAC" evidence="11">
    <location>
        <begin position="922"/>
        <end position="973"/>
    </location>
</feature>
<dbReference type="GO" id="GO:0032259">
    <property type="term" value="P:methylation"/>
    <property type="evidence" value="ECO:0007669"/>
    <property type="project" value="UniProtKB-KW"/>
</dbReference>
<keyword evidence="3" id="KW-0597">Phosphoprotein</keyword>
<protein>
    <recommendedName>
        <fullName evidence="16">Protein-glutamate O-methyltransferase</fullName>
    </recommendedName>
</protein>
<evidence type="ECO:0000256" key="8">
    <source>
        <dbReference type="PROSITE-ProRule" id="PRU00050"/>
    </source>
</evidence>
<keyword evidence="8" id="KW-0145">Chemotaxis</keyword>
<feature type="active site" evidence="8">
    <location>
        <position position="146"/>
    </location>
</feature>
<dbReference type="InterPro" id="IPR036804">
    <property type="entry name" value="CheR_N_sf"/>
</dbReference>
<dbReference type="GO" id="GO:0005737">
    <property type="term" value="C:cytoplasm"/>
    <property type="evidence" value="ECO:0007669"/>
    <property type="project" value="InterPro"/>
</dbReference>
<proteinExistence type="predicted"/>
<dbReference type="InterPro" id="IPR035965">
    <property type="entry name" value="PAS-like_dom_sf"/>
</dbReference>
<dbReference type="InterPro" id="IPR013656">
    <property type="entry name" value="PAS_4"/>
</dbReference>
<dbReference type="InterPro" id="IPR003594">
    <property type="entry name" value="HATPase_dom"/>
</dbReference>
<sequence length="1202" mass="137297">MTEHPSSEQSTTANDSGVAIVAIGASAGGVSALKTFFENVSPEWPFCYVVIQHLSSEHKSQMKEILQKCTTLPIVQVNEESTLQKGYIYLIPPGKLLNLSDREKLEVSLRPDKPDINKAINFFFVTLGKVLKERAVGVILSGTGSDGLEGVKAIKDNGGFVIVQHPEQAEFDGMPLSAISAIEPDDILPVEKIPDRILDHYESDTVHSARFNSIGEKAIFDQILKYISELEGVDFSKYKEGTLYRRIKRRMNIAETPTFEAYFSYLKETPAESDDLFDEFFIGVTEFFRDPGSWDGLRRLALSDMIKTKVKEKDLLKIWCVGCCTGEEVYSLAILIREELQHLDADLDVKIFATDIRKDYISKASQGIYLNEELQQVPSKYLNQYFTQKKDAYKVRRQIRDMIIFSKHNVIRDTPFHKLDLVTCRNMLIYLKGDTQRQVIRTFEFSLRRNGVLFIGNSENIGKYADSLESVDKKARLFRKVRETVGGRTELFSNFGTYKDSKSFQPFISEKNVVESKMFKWTSEVIAEELGVVGMYIDENFNILHAFGNFSNYASLPSQGFTTNLLKLLQEELMLAVQISVRKAARNDEQISYKNIKYEIEGEVKLIDLIVKPVAEHRTKFDKSYFLIFKPVEVPTGMVNVFKHEDLSAENSQSVIALEEELKYTREHLQATIQELEFSNEELQATNEELISANEELQSTNEELQSLNEELHTVNAEHREKIEELAAINADMDNLMESTKIGTIFLDRKLCIRKFTPAITAQFNIRYGDLGRPISHFTNNLGDRSSQLLQADIHEVIIKGKTKQSEILTNDNEWYIQRITPFINSKSVTDGVVISFINITELKNAELELRHSDEKFRSIVEGTKAYITIIDLKGLVLYSNNVLETYSLDTFIGSLLYDWMDPELATRTRQIVAEVITTGLTSIYENKHLDPEGNAYYFYNVASPIFAKERVHSIAIISNDVTEIKELQNELMRQNEELARRNQELEQFAFISSHDLQEPLKTVTNFTQLVAKKYQNQLDEMGKKSLSFMQQATERMSTLIRGLREYSQLQQARHNTAVDCKQILDEVVSNLGSTIDKKEAIIEIGPMPELQGHAPDLYLLFSSLLSNALKFQQAHIPPHIVVHAVEEKDHWQFSVQDNGIGIHSEYHEQIFGIFQRLHKQENYEGTGIGLAYCKKIVELHGGRIWLKSQPNQGSTFYFTVPH</sequence>
<evidence type="ECO:0000256" key="1">
    <source>
        <dbReference type="ARBA" id="ARBA00000085"/>
    </source>
</evidence>
<keyword evidence="7" id="KW-0418">Kinase</keyword>
<dbReference type="FunFam" id="3.30.565.10:FF:000006">
    <property type="entry name" value="Sensor histidine kinase WalK"/>
    <property type="match status" value="1"/>
</dbReference>
<dbReference type="NCBIfam" id="TIGR00229">
    <property type="entry name" value="sensory_box"/>
    <property type="match status" value="1"/>
</dbReference>
<dbReference type="PANTHER" id="PTHR24422">
    <property type="entry name" value="CHEMOTAXIS PROTEIN METHYLTRANSFERASE"/>
    <property type="match status" value="1"/>
</dbReference>
<evidence type="ECO:0000256" key="5">
    <source>
        <dbReference type="ARBA" id="ARBA00022679"/>
    </source>
</evidence>
<keyword evidence="5" id="KW-0808">Transferase</keyword>
<evidence type="ECO:0000259" key="13">
    <source>
        <dbReference type="PROSITE" id="PS50123"/>
    </source>
</evidence>
<evidence type="ECO:0000256" key="9">
    <source>
        <dbReference type="SAM" id="Coils"/>
    </source>
</evidence>
<dbReference type="InterPro" id="IPR000780">
    <property type="entry name" value="CheR_MeTrfase"/>
</dbReference>
<dbReference type="Gene3D" id="3.30.450.20">
    <property type="entry name" value="PAS domain"/>
    <property type="match status" value="2"/>
</dbReference>
<dbReference type="InterPro" id="IPR000014">
    <property type="entry name" value="PAS"/>
</dbReference>
<keyword evidence="8" id="KW-0378">Hydrolase</keyword>
<keyword evidence="6" id="KW-0949">S-adenosyl-L-methionine</keyword>
<dbReference type="SUPFAM" id="SSF53335">
    <property type="entry name" value="S-adenosyl-L-methionine-dependent methyltransferases"/>
    <property type="match status" value="1"/>
</dbReference>
<feature type="domain" description="CheB-type methylesterase" evidence="12">
    <location>
        <begin position="14"/>
        <end position="204"/>
    </location>
</feature>
<dbReference type="SMART" id="SM00138">
    <property type="entry name" value="MeTrc"/>
    <property type="match status" value="1"/>
</dbReference>
<dbReference type="Pfam" id="PF00512">
    <property type="entry name" value="HisKA"/>
    <property type="match status" value="1"/>
</dbReference>
<dbReference type="InterPro" id="IPR035909">
    <property type="entry name" value="CheB_C"/>
</dbReference>
<gene>
    <name evidence="14" type="ORF">CRP01_14235</name>
</gene>
<dbReference type="SUPFAM" id="SSF47757">
    <property type="entry name" value="Chemotaxis receptor methyltransferase CheR, N-terminal domain"/>
    <property type="match status" value="1"/>
</dbReference>
<dbReference type="SUPFAM" id="SSF55785">
    <property type="entry name" value="PYP-like sensor domain (PAS domain)"/>
    <property type="match status" value="1"/>
</dbReference>
<evidence type="ECO:0000259" key="11">
    <source>
        <dbReference type="PROSITE" id="PS50113"/>
    </source>
</evidence>
<dbReference type="CDD" id="cd16434">
    <property type="entry name" value="CheB-CheR_fusion"/>
    <property type="match status" value="1"/>
</dbReference>
<evidence type="ECO:0008006" key="16">
    <source>
        <dbReference type="Google" id="ProtNLM"/>
    </source>
</evidence>
<dbReference type="Pfam" id="PF03705">
    <property type="entry name" value="CheR_N"/>
    <property type="match status" value="1"/>
</dbReference>
<dbReference type="Gene3D" id="3.40.50.180">
    <property type="entry name" value="Methylesterase CheB, C-terminal domain"/>
    <property type="match status" value="1"/>
</dbReference>
<dbReference type="GO" id="GO:0000155">
    <property type="term" value="F:phosphorelay sensor kinase activity"/>
    <property type="evidence" value="ECO:0007669"/>
    <property type="project" value="InterPro"/>
</dbReference>
<evidence type="ECO:0000313" key="15">
    <source>
        <dbReference type="Proteomes" id="UP000223913"/>
    </source>
</evidence>
<dbReference type="AlphaFoldDB" id="A0A2D0NC95"/>
<dbReference type="InterPro" id="IPR050903">
    <property type="entry name" value="Bact_Chemotaxis_MeTrfase"/>
</dbReference>
<dbReference type="Proteomes" id="UP000223913">
    <property type="component" value="Unassembled WGS sequence"/>
</dbReference>
<feature type="domain" description="Histidine kinase" evidence="10">
    <location>
        <begin position="991"/>
        <end position="1202"/>
    </location>
</feature>
<dbReference type="Gene3D" id="1.10.287.130">
    <property type="match status" value="1"/>
</dbReference>
<dbReference type="PROSITE" id="PS50122">
    <property type="entry name" value="CHEB"/>
    <property type="match status" value="1"/>
</dbReference>
<dbReference type="Pfam" id="PF01339">
    <property type="entry name" value="CheB_methylest"/>
    <property type="match status" value="1"/>
</dbReference>
<dbReference type="InterPro" id="IPR000673">
    <property type="entry name" value="Sig_transdc_resp-reg_Me-estase"/>
</dbReference>
<feature type="coiled-coil region" evidence="9">
    <location>
        <begin position="666"/>
        <end position="724"/>
    </location>
</feature>
<keyword evidence="15" id="KW-1185">Reference proteome</keyword>
<keyword evidence="9" id="KW-0175">Coiled coil</keyword>
<feature type="active site" evidence="8">
    <location>
        <position position="26"/>
    </location>
</feature>
<organism evidence="14 15">
    <name type="scientific">Flavilitoribacter nigricans (strain ATCC 23147 / DSM 23189 / NBRC 102662 / NCIMB 1420 / SS-2)</name>
    <name type="common">Lewinella nigricans</name>
    <dbReference type="NCBI Taxonomy" id="1122177"/>
    <lineage>
        <taxon>Bacteria</taxon>
        <taxon>Pseudomonadati</taxon>
        <taxon>Bacteroidota</taxon>
        <taxon>Saprospiria</taxon>
        <taxon>Saprospirales</taxon>
        <taxon>Lewinellaceae</taxon>
        <taxon>Flavilitoribacter</taxon>
    </lineage>
</organism>
<dbReference type="EMBL" id="PDUD01000019">
    <property type="protein sequence ID" value="PHN06122.1"/>
    <property type="molecule type" value="Genomic_DNA"/>
</dbReference>
<feature type="coiled-coil region" evidence="9">
    <location>
        <begin position="957"/>
        <end position="988"/>
    </location>
</feature>
<comment type="caution">
    <text evidence="14">The sequence shown here is derived from an EMBL/GenBank/DDBJ whole genome shotgun (WGS) entry which is preliminary data.</text>
</comment>
<dbReference type="Pfam" id="PF13596">
    <property type="entry name" value="PAS_10"/>
    <property type="match status" value="1"/>
</dbReference>
<dbReference type="PROSITE" id="PS50123">
    <property type="entry name" value="CHER"/>
    <property type="match status" value="1"/>
</dbReference>
<dbReference type="SUPFAM" id="SSF52738">
    <property type="entry name" value="Methylesterase CheB, C-terminal domain"/>
    <property type="match status" value="1"/>
</dbReference>
<dbReference type="RefSeq" id="WP_099150716.1">
    <property type="nucleotide sequence ID" value="NZ_PDUD01000019.1"/>
</dbReference>
<dbReference type="SUPFAM" id="SSF55874">
    <property type="entry name" value="ATPase domain of HSP90 chaperone/DNA topoisomerase II/histidine kinase"/>
    <property type="match status" value="1"/>
</dbReference>
<dbReference type="InterPro" id="IPR022642">
    <property type="entry name" value="CheR_C"/>
</dbReference>
<evidence type="ECO:0000256" key="4">
    <source>
        <dbReference type="ARBA" id="ARBA00022603"/>
    </source>
</evidence>
<dbReference type="InterPro" id="IPR005467">
    <property type="entry name" value="His_kinase_dom"/>
</dbReference>
<evidence type="ECO:0000256" key="7">
    <source>
        <dbReference type="ARBA" id="ARBA00022777"/>
    </source>
</evidence>
<dbReference type="GO" id="GO:0000156">
    <property type="term" value="F:phosphorelay response regulator activity"/>
    <property type="evidence" value="ECO:0007669"/>
    <property type="project" value="InterPro"/>
</dbReference>
<dbReference type="InterPro" id="IPR036097">
    <property type="entry name" value="HisK_dim/P_sf"/>
</dbReference>
<dbReference type="InterPro" id="IPR022641">
    <property type="entry name" value="CheR_N"/>
</dbReference>
<comment type="catalytic activity">
    <reaction evidence="1">
        <text>ATP + protein L-histidine = ADP + protein N-phospho-L-histidine.</text>
        <dbReference type="EC" id="2.7.13.3"/>
    </reaction>
</comment>
<dbReference type="GO" id="GO:0006935">
    <property type="term" value="P:chemotaxis"/>
    <property type="evidence" value="ECO:0007669"/>
    <property type="project" value="UniProtKB-UniRule"/>
</dbReference>
<dbReference type="InterPro" id="IPR003661">
    <property type="entry name" value="HisK_dim/P_dom"/>
</dbReference>
<evidence type="ECO:0000259" key="12">
    <source>
        <dbReference type="PROSITE" id="PS50122"/>
    </source>
</evidence>
<keyword evidence="4" id="KW-0489">Methyltransferase</keyword>
<feature type="domain" description="CheR-type methyltransferase" evidence="13">
    <location>
        <begin position="220"/>
        <end position="483"/>
    </location>
</feature>
<dbReference type="Gene3D" id="1.10.155.10">
    <property type="entry name" value="Chemotaxis receptor methyltransferase CheR, N-terminal domain"/>
    <property type="match status" value="1"/>
</dbReference>
<evidence type="ECO:0000256" key="6">
    <source>
        <dbReference type="ARBA" id="ARBA00022691"/>
    </source>
</evidence>
<dbReference type="InterPro" id="IPR029063">
    <property type="entry name" value="SAM-dependent_MTases_sf"/>
</dbReference>
<dbReference type="Pfam" id="PF08448">
    <property type="entry name" value="PAS_4"/>
    <property type="match status" value="1"/>
</dbReference>
<dbReference type="InterPro" id="IPR000700">
    <property type="entry name" value="PAS-assoc_C"/>
</dbReference>
<dbReference type="SMART" id="SM00387">
    <property type="entry name" value="HATPase_c"/>
    <property type="match status" value="1"/>
</dbReference>
<evidence type="ECO:0000256" key="3">
    <source>
        <dbReference type="ARBA" id="ARBA00022553"/>
    </source>
</evidence>
<dbReference type="PROSITE" id="PS50109">
    <property type="entry name" value="HIS_KIN"/>
    <property type="match status" value="1"/>
</dbReference>
<evidence type="ECO:0000313" key="14">
    <source>
        <dbReference type="EMBL" id="PHN06122.1"/>
    </source>
</evidence>
<dbReference type="SUPFAM" id="SSF47384">
    <property type="entry name" value="Homodimeric domain of signal transducing histidine kinase"/>
    <property type="match status" value="1"/>
</dbReference>
<dbReference type="Gene3D" id="3.40.50.150">
    <property type="entry name" value="Vaccinia Virus protein VP39"/>
    <property type="match status" value="1"/>
</dbReference>